<accession>A0AB37C954</accession>
<dbReference type="Proteomes" id="UP000247117">
    <property type="component" value="Unassembled WGS sequence"/>
</dbReference>
<organism evidence="2 3">
    <name type="scientific">Clostridium perfringens</name>
    <dbReference type="NCBI Taxonomy" id="1502"/>
    <lineage>
        <taxon>Bacteria</taxon>
        <taxon>Bacillati</taxon>
        <taxon>Bacillota</taxon>
        <taxon>Clostridia</taxon>
        <taxon>Eubacteriales</taxon>
        <taxon>Clostridiaceae</taxon>
        <taxon>Clostridium</taxon>
    </lineage>
</organism>
<keyword evidence="1" id="KW-1133">Transmembrane helix</keyword>
<evidence type="ECO:0000313" key="3">
    <source>
        <dbReference type="Proteomes" id="UP000247117"/>
    </source>
</evidence>
<sequence>MSTNKNPLNNTIVNISIMILLVILILIIFFSLFIWKKRIDWLSIISISLCILGTIFNIYLLSKEK</sequence>
<gene>
    <name evidence="2" type="ORF">CYK91_00825</name>
</gene>
<dbReference type="EMBL" id="PJTB01000001">
    <property type="protein sequence ID" value="PWX41700.1"/>
    <property type="molecule type" value="Genomic_DNA"/>
</dbReference>
<keyword evidence="1" id="KW-0812">Transmembrane</keyword>
<feature type="transmembrane region" description="Helical" evidence="1">
    <location>
        <begin position="41"/>
        <end position="61"/>
    </location>
</feature>
<keyword evidence="1" id="KW-0472">Membrane</keyword>
<comment type="caution">
    <text evidence="2">The sequence shown here is derived from an EMBL/GenBank/DDBJ whole genome shotgun (WGS) entry which is preliminary data.</text>
</comment>
<evidence type="ECO:0000256" key="1">
    <source>
        <dbReference type="SAM" id="Phobius"/>
    </source>
</evidence>
<feature type="transmembrane region" description="Helical" evidence="1">
    <location>
        <begin position="12"/>
        <end position="35"/>
    </location>
</feature>
<evidence type="ECO:0000313" key="2">
    <source>
        <dbReference type="EMBL" id="PWX41700.1"/>
    </source>
</evidence>
<reference evidence="2 3" key="1">
    <citation type="journal article" date="2018" name="BMC Genomics">
        <title>Whole genome analysis reveals the diversity and evolutionary relationships between necrotic enteritis-causing strains of Clostridium perfringens.</title>
        <authorList>
            <person name="Lacey J.A."/>
            <person name="Allnutt T.R."/>
            <person name="Vezina B."/>
            <person name="Van T.T.H."/>
            <person name="Stent T."/>
            <person name="Han X."/>
            <person name="Rood J.I."/>
            <person name="Wade B."/>
            <person name="Keyburn A.L."/>
            <person name="Seeman T."/>
            <person name="Chen H."/>
            <person name="Haring V."/>
            <person name="Johanesen P.A."/>
            <person name="Lyras D."/>
            <person name="Moore R.J."/>
        </authorList>
    </citation>
    <scope>NUCLEOTIDE SEQUENCE [LARGE SCALE GENOMIC DNA]</scope>
    <source>
        <strain evidence="2 3">EUR-NE15</strain>
    </source>
</reference>
<protein>
    <submittedName>
        <fullName evidence="2">Uncharacterized protein</fullName>
    </submittedName>
</protein>
<proteinExistence type="predicted"/>
<name>A0AB37C954_CLOPF</name>
<dbReference type="AlphaFoldDB" id="A0AB37C954"/>